<dbReference type="PANTHER" id="PTHR45614:SF232">
    <property type="entry name" value="TRANSCRIPTION FACTOR MYB3R-2"/>
    <property type="match status" value="1"/>
</dbReference>
<dbReference type="OrthoDB" id="2143914at2759"/>
<feature type="region of interest" description="Disordered" evidence="1">
    <location>
        <begin position="262"/>
        <end position="303"/>
    </location>
</feature>
<dbReference type="EMBL" id="LSYV01000071">
    <property type="protein sequence ID" value="KXZ44233.1"/>
    <property type="molecule type" value="Genomic_DNA"/>
</dbReference>
<dbReference type="InterPro" id="IPR050560">
    <property type="entry name" value="MYB_TF"/>
</dbReference>
<evidence type="ECO:0000313" key="4">
    <source>
        <dbReference type="EMBL" id="KXZ44233.1"/>
    </source>
</evidence>
<name>A0A150G341_GONPE</name>
<feature type="domain" description="Myb-like" evidence="2">
    <location>
        <begin position="52"/>
        <end position="102"/>
    </location>
</feature>
<evidence type="ECO:0008006" key="6">
    <source>
        <dbReference type="Google" id="ProtNLM"/>
    </source>
</evidence>
<feature type="compositionally biased region" description="Low complexity" evidence="1">
    <location>
        <begin position="206"/>
        <end position="215"/>
    </location>
</feature>
<feature type="region of interest" description="Disordered" evidence="1">
    <location>
        <begin position="182"/>
        <end position="241"/>
    </location>
</feature>
<dbReference type="PROSITE" id="PS51294">
    <property type="entry name" value="HTH_MYB"/>
    <property type="match status" value="1"/>
</dbReference>
<dbReference type="PANTHER" id="PTHR45614">
    <property type="entry name" value="MYB PROTEIN-RELATED"/>
    <property type="match status" value="1"/>
</dbReference>
<proteinExistence type="predicted"/>
<dbReference type="InterPro" id="IPR009057">
    <property type="entry name" value="Homeodomain-like_sf"/>
</dbReference>
<evidence type="ECO:0000256" key="1">
    <source>
        <dbReference type="SAM" id="MobiDB-lite"/>
    </source>
</evidence>
<dbReference type="Proteomes" id="UP000075714">
    <property type="component" value="Unassembled WGS sequence"/>
</dbReference>
<evidence type="ECO:0000259" key="3">
    <source>
        <dbReference type="PROSITE" id="PS51294"/>
    </source>
</evidence>
<accession>A0A150G341</accession>
<reference evidence="5" key="1">
    <citation type="journal article" date="2016" name="Nat. Commun.">
        <title>The Gonium pectorale genome demonstrates co-option of cell cycle regulation during the evolution of multicellularity.</title>
        <authorList>
            <person name="Hanschen E.R."/>
            <person name="Marriage T.N."/>
            <person name="Ferris P.J."/>
            <person name="Hamaji T."/>
            <person name="Toyoda A."/>
            <person name="Fujiyama A."/>
            <person name="Neme R."/>
            <person name="Noguchi H."/>
            <person name="Minakuchi Y."/>
            <person name="Suzuki M."/>
            <person name="Kawai-Toyooka H."/>
            <person name="Smith D.R."/>
            <person name="Sparks H."/>
            <person name="Anderson J."/>
            <person name="Bakaric R."/>
            <person name="Luria V."/>
            <person name="Karger A."/>
            <person name="Kirschner M.W."/>
            <person name="Durand P.M."/>
            <person name="Michod R.E."/>
            <person name="Nozaki H."/>
            <person name="Olson B.J."/>
        </authorList>
    </citation>
    <scope>NUCLEOTIDE SEQUENCE [LARGE SCALE GENOMIC DNA]</scope>
    <source>
        <strain evidence="5">NIES-2863</strain>
    </source>
</reference>
<feature type="compositionally biased region" description="Low complexity" evidence="1">
    <location>
        <begin position="264"/>
        <end position="281"/>
    </location>
</feature>
<dbReference type="SMART" id="SM00717">
    <property type="entry name" value="SANT"/>
    <property type="match status" value="2"/>
</dbReference>
<dbReference type="CDD" id="cd00167">
    <property type="entry name" value="SANT"/>
    <property type="match status" value="2"/>
</dbReference>
<sequence length="366" mass="39001">MQDLRRDQLLVDEYGEGNWSVIARQLNTALGKPADSGRIGKQCRERYNHHLRPDIKKDAWTDEEETLLVAAHLRFGNRWSDIAKVIQGRTENAVKNHWNATLRRKDGDKCGSRGGSVPQSCVLKDYMIRISLLPGAAALQGHGAAAVPLHPVEAKQAAPPPLPILLRDHGPAEDFLREHSAGASEEQLVPRAAPGEAKPPAPHRAPSPSSSSSTHDLPHAPVVAPGSALPSLQPSAAGARKRPRIITFAAVPNMRPRLAATAQPHAGPLRPAAPAGLPPHRTGVPAADGPDAPTSSFEQGRSGYHSHAKFGWASDSAEESLHASPVSERFERFNDEDGVDVDAAAGVSEFQAAEIMLALKSIAGAL</sequence>
<feature type="domain" description="Myb-like" evidence="2">
    <location>
        <begin position="10"/>
        <end position="51"/>
    </location>
</feature>
<dbReference type="GO" id="GO:0005634">
    <property type="term" value="C:nucleus"/>
    <property type="evidence" value="ECO:0007669"/>
    <property type="project" value="TreeGrafter"/>
</dbReference>
<dbReference type="Gene3D" id="1.10.10.60">
    <property type="entry name" value="Homeodomain-like"/>
    <property type="match status" value="2"/>
</dbReference>
<dbReference type="InterPro" id="IPR017930">
    <property type="entry name" value="Myb_dom"/>
</dbReference>
<evidence type="ECO:0000259" key="2">
    <source>
        <dbReference type="PROSITE" id="PS50090"/>
    </source>
</evidence>
<evidence type="ECO:0000313" key="5">
    <source>
        <dbReference type="Proteomes" id="UP000075714"/>
    </source>
</evidence>
<gene>
    <name evidence="4" type="ORF">GPECTOR_70g463</name>
</gene>
<dbReference type="AlphaFoldDB" id="A0A150G341"/>
<dbReference type="PROSITE" id="PS50090">
    <property type="entry name" value="MYB_LIKE"/>
    <property type="match status" value="2"/>
</dbReference>
<dbReference type="GO" id="GO:0000981">
    <property type="term" value="F:DNA-binding transcription factor activity, RNA polymerase II-specific"/>
    <property type="evidence" value="ECO:0007669"/>
    <property type="project" value="TreeGrafter"/>
</dbReference>
<dbReference type="InterPro" id="IPR001005">
    <property type="entry name" value="SANT/Myb"/>
</dbReference>
<dbReference type="STRING" id="33097.A0A150G341"/>
<feature type="domain" description="HTH myb-type" evidence="3">
    <location>
        <begin position="52"/>
        <end position="106"/>
    </location>
</feature>
<keyword evidence="5" id="KW-1185">Reference proteome</keyword>
<comment type="caution">
    <text evidence="4">The sequence shown here is derived from an EMBL/GenBank/DDBJ whole genome shotgun (WGS) entry which is preliminary data.</text>
</comment>
<dbReference type="GO" id="GO:0000978">
    <property type="term" value="F:RNA polymerase II cis-regulatory region sequence-specific DNA binding"/>
    <property type="evidence" value="ECO:0007669"/>
    <property type="project" value="TreeGrafter"/>
</dbReference>
<dbReference type="Pfam" id="PF00249">
    <property type="entry name" value="Myb_DNA-binding"/>
    <property type="match status" value="2"/>
</dbReference>
<protein>
    <recommendedName>
        <fullName evidence="6">MYB transcription factor</fullName>
    </recommendedName>
</protein>
<organism evidence="4 5">
    <name type="scientific">Gonium pectorale</name>
    <name type="common">Green alga</name>
    <dbReference type="NCBI Taxonomy" id="33097"/>
    <lineage>
        <taxon>Eukaryota</taxon>
        <taxon>Viridiplantae</taxon>
        <taxon>Chlorophyta</taxon>
        <taxon>core chlorophytes</taxon>
        <taxon>Chlorophyceae</taxon>
        <taxon>CS clade</taxon>
        <taxon>Chlamydomonadales</taxon>
        <taxon>Volvocaceae</taxon>
        <taxon>Gonium</taxon>
    </lineage>
</organism>
<dbReference type="SUPFAM" id="SSF46689">
    <property type="entry name" value="Homeodomain-like"/>
    <property type="match status" value="1"/>
</dbReference>